<dbReference type="EMBL" id="JAVFKD010000001">
    <property type="protein sequence ID" value="KAK5998946.1"/>
    <property type="molecule type" value="Genomic_DNA"/>
</dbReference>
<dbReference type="PANTHER" id="PTHR33365:SF4">
    <property type="entry name" value="CYCLOCHLOROTINE BIOSYNTHESIS PROTEIN O"/>
    <property type="match status" value="1"/>
</dbReference>
<dbReference type="InterPro" id="IPR021765">
    <property type="entry name" value="UstYa-like"/>
</dbReference>
<gene>
    <name evidence="4" type="ORF">PT974_01330</name>
</gene>
<dbReference type="Proteomes" id="UP001338125">
    <property type="component" value="Unassembled WGS sequence"/>
</dbReference>
<evidence type="ECO:0000313" key="5">
    <source>
        <dbReference type="Proteomes" id="UP001338125"/>
    </source>
</evidence>
<evidence type="ECO:0000313" key="4">
    <source>
        <dbReference type="EMBL" id="KAK5998946.1"/>
    </source>
</evidence>
<organism evidence="4 5">
    <name type="scientific">Cladobotryum mycophilum</name>
    <dbReference type="NCBI Taxonomy" id="491253"/>
    <lineage>
        <taxon>Eukaryota</taxon>
        <taxon>Fungi</taxon>
        <taxon>Dikarya</taxon>
        <taxon>Ascomycota</taxon>
        <taxon>Pezizomycotina</taxon>
        <taxon>Sordariomycetes</taxon>
        <taxon>Hypocreomycetidae</taxon>
        <taxon>Hypocreales</taxon>
        <taxon>Hypocreaceae</taxon>
        <taxon>Cladobotryum</taxon>
    </lineage>
</organism>
<keyword evidence="3" id="KW-0812">Transmembrane</keyword>
<dbReference type="PANTHER" id="PTHR33365">
    <property type="entry name" value="YALI0B05434P"/>
    <property type="match status" value="1"/>
</dbReference>
<dbReference type="Pfam" id="PF11807">
    <property type="entry name" value="UstYa"/>
    <property type="match status" value="1"/>
</dbReference>
<evidence type="ECO:0000256" key="1">
    <source>
        <dbReference type="ARBA" id="ARBA00004685"/>
    </source>
</evidence>
<comment type="caution">
    <text evidence="4">The sequence shown here is derived from an EMBL/GenBank/DDBJ whole genome shotgun (WGS) entry which is preliminary data.</text>
</comment>
<proteinExistence type="inferred from homology"/>
<reference evidence="4 5" key="1">
    <citation type="submission" date="2024-01" db="EMBL/GenBank/DDBJ databases">
        <title>Complete genome of Cladobotryum mycophilum ATHUM6906.</title>
        <authorList>
            <person name="Christinaki A.C."/>
            <person name="Myridakis A.I."/>
            <person name="Kouvelis V.N."/>
        </authorList>
    </citation>
    <scope>NUCLEOTIDE SEQUENCE [LARGE SCALE GENOMIC DNA]</scope>
    <source>
        <strain evidence="4 5">ATHUM6906</strain>
    </source>
</reference>
<evidence type="ECO:0000256" key="3">
    <source>
        <dbReference type="SAM" id="Phobius"/>
    </source>
</evidence>
<keyword evidence="3" id="KW-1133">Transmembrane helix</keyword>
<keyword evidence="5" id="KW-1185">Reference proteome</keyword>
<comment type="pathway">
    <text evidence="1">Mycotoxin biosynthesis.</text>
</comment>
<feature type="transmembrane region" description="Helical" evidence="3">
    <location>
        <begin position="45"/>
        <end position="63"/>
    </location>
</feature>
<comment type="similarity">
    <text evidence="2">Belongs to the ustYa family.</text>
</comment>
<accession>A0ABR0T4P2</accession>
<evidence type="ECO:0000256" key="2">
    <source>
        <dbReference type="ARBA" id="ARBA00035112"/>
    </source>
</evidence>
<sequence length="262" mass="29430">MTSRASSFADDEESSRLMRDVETKEPVFLDSRDTPAAGAFTLRRLYISTLHVLVIGLAIALAFSHSRARSACIPTSGGTWSPAQQFVDYEVSKAPASEYPDGDPYVGPPTDESDAAWTKLIEPIYFIASREEMERAGESMQDAVKMVKGGYIAVLGVYHELHCLRQLRFWLYRDHYYPNITDAQDNYMHGHLDHCINALRRTIMCHGNTGVYTFGWHQGDNSSLPVGKTNSQSVCAKWSSIDEWANSRKISWNPDVAQPEDE</sequence>
<keyword evidence="3" id="KW-0472">Membrane</keyword>
<protein>
    <submittedName>
        <fullName evidence="4">Transacylase cctO-like protein</fullName>
    </submittedName>
</protein>
<name>A0ABR0T4P2_9HYPO</name>